<protein>
    <submittedName>
        <fullName evidence="2">Uncharacterized protein</fullName>
    </submittedName>
</protein>
<keyword evidence="1" id="KW-0812">Transmembrane</keyword>
<feature type="transmembrane region" description="Helical" evidence="1">
    <location>
        <begin position="112"/>
        <end position="132"/>
    </location>
</feature>
<proteinExistence type="predicted"/>
<feature type="transmembrane region" description="Helical" evidence="1">
    <location>
        <begin position="54"/>
        <end position="75"/>
    </location>
</feature>
<sequence>MSTSKAQDTKILGSFFMFEKVFLILTYLYLATLFVAVVIAFAKRGALPKGLNILWIYFVLLILVEIAVDLSKWYFKIDMKYFLALYNVFGIIEYGFIAFLYYYSIATRRRSWVMISFCIYTIFVLVNMIFLSDHFTHNYTFIARCLVFIWLTLEYFWQLSQSQDIVKITKIPLFWISVGIFVFSMGSIFVQGLGSDIADKELAFAIYLLNPILNIYLYIMFIISFLCTQRNTGYSS</sequence>
<dbReference type="AlphaFoldDB" id="A0A9E8NCD3"/>
<keyword evidence="1" id="KW-0472">Membrane</keyword>
<reference evidence="2" key="1">
    <citation type="submission" date="2022-11" db="EMBL/GenBank/DDBJ databases">
        <title>Dyadobacter pollutisoli sp. nov., isolated from plastic dumped soil.</title>
        <authorList>
            <person name="Kim J.M."/>
            <person name="Kim K.R."/>
            <person name="Lee J.K."/>
            <person name="Hao L."/>
            <person name="Jeon C.O."/>
        </authorList>
    </citation>
    <scope>NUCLEOTIDE SEQUENCE</scope>
    <source>
        <strain evidence="2">U1</strain>
    </source>
</reference>
<organism evidence="2 3">
    <name type="scientific">Dyadobacter pollutisoli</name>
    <dbReference type="NCBI Taxonomy" id="2910158"/>
    <lineage>
        <taxon>Bacteria</taxon>
        <taxon>Pseudomonadati</taxon>
        <taxon>Bacteroidota</taxon>
        <taxon>Cytophagia</taxon>
        <taxon>Cytophagales</taxon>
        <taxon>Spirosomataceae</taxon>
        <taxon>Dyadobacter</taxon>
    </lineage>
</organism>
<feature type="transmembrane region" description="Helical" evidence="1">
    <location>
        <begin position="138"/>
        <end position="159"/>
    </location>
</feature>
<evidence type="ECO:0000313" key="3">
    <source>
        <dbReference type="Proteomes" id="UP001164653"/>
    </source>
</evidence>
<accession>A0A9E8NCD3</accession>
<feature type="transmembrane region" description="Helical" evidence="1">
    <location>
        <begin position="202"/>
        <end position="227"/>
    </location>
</feature>
<keyword evidence="3" id="KW-1185">Reference proteome</keyword>
<dbReference type="EMBL" id="CP112998">
    <property type="protein sequence ID" value="WAC14015.1"/>
    <property type="molecule type" value="Genomic_DNA"/>
</dbReference>
<keyword evidence="1" id="KW-1133">Transmembrane helix</keyword>
<feature type="transmembrane region" description="Helical" evidence="1">
    <location>
        <begin position="171"/>
        <end position="190"/>
    </location>
</feature>
<dbReference type="KEGG" id="dpf:ON006_08630"/>
<feature type="transmembrane region" description="Helical" evidence="1">
    <location>
        <begin position="21"/>
        <end position="42"/>
    </location>
</feature>
<gene>
    <name evidence="2" type="ORF">ON006_08630</name>
</gene>
<evidence type="ECO:0000313" key="2">
    <source>
        <dbReference type="EMBL" id="WAC14015.1"/>
    </source>
</evidence>
<evidence type="ECO:0000256" key="1">
    <source>
        <dbReference type="SAM" id="Phobius"/>
    </source>
</evidence>
<name>A0A9E8NCD3_9BACT</name>
<feature type="transmembrane region" description="Helical" evidence="1">
    <location>
        <begin position="81"/>
        <end position="103"/>
    </location>
</feature>
<dbReference type="RefSeq" id="WP_244818878.1">
    <property type="nucleotide sequence ID" value="NZ_CP112998.1"/>
</dbReference>
<dbReference type="Proteomes" id="UP001164653">
    <property type="component" value="Chromosome"/>
</dbReference>